<gene>
    <name evidence="1" type="ORF">QCA50_004547</name>
</gene>
<evidence type="ECO:0000313" key="1">
    <source>
        <dbReference type="EMBL" id="KAK7692909.1"/>
    </source>
</evidence>
<name>A0AAW0GM52_9APHY</name>
<proteinExistence type="predicted"/>
<sequence length="255" mass="28377">MIKSSDRVFFHVHRHRLHAVSNNEFDGLLTDPNTTSTKSASIIPISETSDVVNVLLHTVYGISCSEYNPSVAVLIATITALKKYGISLRDHINPATPLFPVLTEQAQMHGIELYMVAAENDLQDMAVAISAHLLSFHLPTVTDEMAARMGPIYLKKLFFLHIDRTHVLQELMMTPPETHSPMADCGLNEQQRLMRVWALACASLAWDARPDLSPAKMEIVLGSTDGQLPCQLCNTALNARIKKLIADWKHTQQTI</sequence>
<comment type="caution">
    <text evidence="1">The sequence shown here is derived from an EMBL/GenBank/DDBJ whole genome shotgun (WGS) entry which is preliminary data.</text>
</comment>
<dbReference type="Proteomes" id="UP001385951">
    <property type="component" value="Unassembled WGS sequence"/>
</dbReference>
<reference evidence="1 2" key="1">
    <citation type="submission" date="2022-09" db="EMBL/GenBank/DDBJ databases">
        <authorList>
            <person name="Palmer J.M."/>
        </authorList>
    </citation>
    <scope>NUCLEOTIDE SEQUENCE [LARGE SCALE GENOMIC DNA]</scope>
    <source>
        <strain evidence="1 2">DSM 7382</strain>
    </source>
</reference>
<accession>A0AAW0GM52</accession>
<evidence type="ECO:0000313" key="2">
    <source>
        <dbReference type="Proteomes" id="UP001385951"/>
    </source>
</evidence>
<evidence type="ECO:0008006" key="3">
    <source>
        <dbReference type="Google" id="ProtNLM"/>
    </source>
</evidence>
<dbReference type="EMBL" id="JASBNA010000004">
    <property type="protein sequence ID" value="KAK7692909.1"/>
    <property type="molecule type" value="Genomic_DNA"/>
</dbReference>
<keyword evidence="2" id="KW-1185">Reference proteome</keyword>
<dbReference type="AlphaFoldDB" id="A0AAW0GM52"/>
<organism evidence="1 2">
    <name type="scientific">Cerrena zonata</name>
    <dbReference type="NCBI Taxonomy" id="2478898"/>
    <lineage>
        <taxon>Eukaryota</taxon>
        <taxon>Fungi</taxon>
        <taxon>Dikarya</taxon>
        <taxon>Basidiomycota</taxon>
        <taxon>Agaricomycotina</taxon>
        <taxon>Agaricomycetes</taxon>
        <taxon>Polyporales</taxon>
        <taxon>Cerrenaceae</taxon>
        <taxon>Cerrena</taxon>
    </lineage>
</organism>
<protein>
    <recommendedName>
        <fullName evidence="3">BTB domain-containing protein</fullName>
    </recommendedName>
</protein>